<dbReference type="Proteomes" id="UP001050975">
    <property type="component" value="Unassembled WGS sequence"/>
</dbReference>
<keyword evidence="1" id="KW-0472">Membrane</keyword>
<dbReference type="AlphaFoldDB" id="A0AAV3XQ21"/>
<feature type="transmembrane region" description="Helical" evidence="1">
    <location>
        <begin position="95"/>
        <end position="120"/>
    </location>
</feature>
<proteinExistence type="predicted"/>
<keyword evidence="1" id="KW-1133">Transmembrane helix</keyword>
<dbReference type="EMBL" id="BLAY01000184">
    <property type="protein sequence ID" value="GET42839.1"/>
    <property type="molecule type" value="Genomic_DNA"/>
</dbReference>
<evidence type="ECO:0000313" key="2">
    <source>
        <dbReference type="EMBL" id="GET42839.1"/>
    </source>
</evidence>
<organism evidence="2 3">
    <name type="scientific">Microseira wollei NIES-4236</name>
    <dbReference type="NCBI Taxonomy" id="2530354"/>
    <lineage>
        <taxon>Bacteria</taxon>
        <taxon>Bacillati</taxon>
        <taxon>Cyanobacteriota</taxon>
        <taxon>Cyanophyceae</taxon>
        <taxon>Oscillatoriophycideae</taxon>
        <taxon>Aerosakkonematales</taxon>
        <taxon>Aerosakkonemataceae</taxon>
        <taxon>Microseira</taxon>
    </lineage>
</organism>
<keyword evidence="3" id="KW-1185">Reference proteome</keyword>
<protein>
    <submittedName>
        <fullName evidence="2">Uncharacterized protein</fullName>
    </submittedName>
</protein>
<comment type="caution">
    <text evidence="2">The sequence shown here is derived from an EMBL/GenBank/DDBJ whole genome shotgun (WGS) entry which is preliminary data.</text>
</comment>
<gene>
    <name evidence="2" type="ORF">MiSe_76570</name>
</gene>
<feature type="transmembrane region" description="Helical" evidence="1">
    <location>
        <begin position="56"/>
        <end position="89"/>
    </location>
</feature>
<reference evidence="2" key="1">
    <citation type="submission" date="2019-10" db="EMBL/GenBank/DDBJ databases">
        <title>Draft genome sequece of Microseira wollei NIES-4236.</title>
        <authorList>
            <person name="Yamaguchi H."/>
            <person name="Suzuki S."/>
            <person name="Kawachi M."/>
        </authorList>
    </citation>
    <scope>NUCLEOTIDE SEQUENCE</scope>
    <source>
        <strain evidence="2">NIES-4236</strain>
    </source>
</reference>
<accession>A0AAV3XQ21</accession>
<name>A0AAV3XQ21_9CYAN</name>
<keyword evidence="1" id="KW-0812">Transmembrane</keyword>
<evidence type="ECO:0000313" key="3">
    <source>
        <dbReference type="Proteomes" id="UP001050975"/>
    </source>
</evidence>
<evidence type="ECO:0000256" key="1">
    <source>
        <dbReference type="SAM" id="Phobius"/>
    </source>
</evidence>
<sequence length="161" mass="17354">MKSLYILKTTRSRSGDQHTVFCTTLILDLTQGEIKMALSNSQSLTHTYSFAAIKSFLIWTFALSVCLLVVGFPIVILMVIFGSLLSIVLQSVMPVSAVLLVAGALIGANLLAVMAGAAMLSAKGVHPNQVSWLRWMYGQENPVHKSVYAACPLTCDIHPSA</sequence>